<dbReference type="Proteomes" id="UP000307602">
    <property type="component" value="Unassembled WGS sequence"/>
</dbReference>
<comment type="caution">
    <text evidence="1">The sequence shown here is derived from an EMBL/GenBank/DDBJ whole genome shotgun (WGS) entry which is preliminary data.</text>
</comment>
<sequence>MKVGIWLDKTKAIVVTLYNGEVGVNTILSNIEHFHVHGGSGTRLKGGPQDVVQDSKYLEREKHQFKKYFDDIISEIEEVNAIVLFGPAETCVKLDKHLKSHYLDLSKKVKDVVKMDSMTKRQVKAWVIAFFKENRL</sequence>
<reference evidence="1 2" key="1">
    <citation type="submission" date="2019-04" db="EMBL/GenBank/DDBJ databases">
        <authorList>
            <person name="Liu A."/>
        </authorList>
    </citation>
    <scope>NUCLEOTIDE SEQUENCE [LARGE SCALE GENOMIC DNA]</scope>
    <source>
        <strain evidence="1 2">RZ03</strain>
    </source>
</reference>
<accession>A0A4S1E1B9</accession>
<dbReference type="AlphaFoldDB" id="A0A4S1E1B9"/>
<proteinExistence type="predicted"/>
<evidence type="ECO:0000313" key="1">
    <source>
        <dbReference type="EMBL" id="TGV04330.1"/>
    </source>
</evidence>
<evidence type="ECO:0008006" key="3">
    <source>
        <dbReference type="Google" id="ProtNLM"/>
    </source>
</evidence>
<dbReference type="OrthoDB" id="594984at2"/>
<dbReference type="RefSeq" id="WP_135874992.1">
    <property type="nucleotide sequence ID" value="NZ_SRSO01000002.1"/>
</dbReference>
<keyword evidence="2" id="KW-1185">Reference proteome</keyword>
<protein>
    <recommendedName>
        <fullName evidence="3">Host attachment protein</fullName>
    </recommendedName>
</protein>
<dbReference type="EMBL" id="SRSO01000002">
    <property type="protein sequence ID" value="TGV04330.1"/>
    <property type="molecule type" value="Genomic_DNA"/>
</dbReference>
<dbReference type="SUPFAM" id="SSF53137">
    <property type="entry name" value="Translational machinery components"/>
    <property type="match status" value="1"/>
</dbReference>
<organism evidence="1 2">
    <name type="scientific">Flavivirga rizhaonensis</name>
    <dbReference type="NCBI Taxonomy" id="2559571"/>
    <lineage>
        <taxon>Bacteria</taxon>
        <taxon>Pseudomonadati</taxon>
        <taxon>Bacteroidota</taxon>
        <taxon>Flavobacteriia</taxon>
        <taxon>Flavobacteriales</taxon>
        <taxon>Flavobacteriaceae</taxon>
        <taxon>Flavivirga</taxon>
    </lineage>
</organism>
<gene>
    <name evidence="1" type="ORF">EM932_02085</name>
</gene>
<evidence type="ECO:0000313" key="2">
    <source>
        <dbReference type="Proteomes" id="UP000307602"/>
    </source>
</evidence>
<name>A0A4S1E1B9_9FLAO</name>